<dbReference type="EMBL" id="CM020619">
    <property type="protein sequence ID" value="KAK1866080.1"/>
    <property type="molecule type" value="Genomic_DNA"/>
</dbReference>
<name>A0ACC3C7J1_PYRYE</name>
<accession>A0ACC3C7J1</accession>
<evidence type="ECO:0000313" key="2">
    <source>
        <dbReference type="Proteomes" id="UP000798662"/>
    </source>
</evidence>
<proteinExistence type="predicted"/>
<reference evidence="1" key="1">
    <citation type="submission" date="2019-11" db="EMBL/GenBank/DDBJ databases">
        <title>Nori genome reveals adaptations in red seaweeds to the harsh intertidal environment.</title>
        <authorList>
            <person name="Wang D."/>
            <person name="Mao Y."/>
        </authorList>
    </citation>
    <scope>NUCLEOTIDE SEQUENCE</scope>
    <source>
        <tissue evidence="1">Gametophyte</tissue>
    </source>
</reference>
<sequence>MAPPPSLVRATAAFLPTAPLGALVSRVSPPPHGARTAAGRRRLAAAAAAAVRRGSPGGVWSTPPAPASPAPPVAVAAASAAAGEAAAPAAAPALPVVWFREGDLRLSDHPGVAAALGDGTGGGGDGGGVGDGAPPAPPPATLACLGGAGGGRVAIRSDPTTAVRGVLAAAAAAGLRLAPWTEGPPDAPVPDSPVWETFPAYRAWAARRRRAVAAADVPSLLPPPPPAPAAGLDTVAIPSPPSPTGDDDIVAADDDPFTAVAARLVTSAAPLLPLPDGGEAAFAAAYAAACAAPSGGDGDPPPPDLGRSLGLAWRLGTVSPRRLAAAAADAAWATAPLGGGGRAARALAAAADARDYHEGAAAAAVAVGAALPGLGGGRGGGERGAYEYWRWGGYLCRYAVVAAPEASARGGVVAAAAEPPPAVVLVHGFGAGAYHWAANMPPLATEVGADVYAIDLIGFAGSEKPGDTAYSQVLWEAQLSAFVQQVVLGGEASVRRRVYVGGNSIGGYMAAAYAADHHPIACAGLVLFNSAGKLADAPAVPATVAAATAGPAENASEGSRLFRIRAARMAAASLLLTWLRSNIDKTLVRVYPFAPDRAAELSRPIYTASLDWGAVDVLASGLVLPPPRSLGALLTAYGGEVLVVAGVRDPLNDAVGRADAMGAIVGGGRGTVVKVDAGHCPHHEAPGRVNEVVGGWLVGVDARLAAAGGGAVPAAVEVSA</sequence>
<organism evidence="1 2">
    <name type="scientific">Pyropia yezoensis</name>
    <name type="common">Susabi-nori</name>
    <name type="synonym">Porphyra yezoensis</name>
    <dbReference type="NCBI Taxonomy" id="2788"/>
    <lineage>
        <taxon>Eukaryota</taxon>
        <taxon>Rhodophyta</taxon>
        <taxon>Bangiophyceae</taxon>
        <taxon>Bangiales</taxon>
        <taxon>Bangiaceae</taxon>
        <taxon>Pyropia</taxon>
    </lineage>
</organism>
<comment type="caution">
    <text evidence="1">The sequence shown here is derived from an EMBL/GenBank/DDBJ whole genome shotgun (WGS) entry which is preliminary data.</text>
</comment>
<protein>
    <submittedName>
        <fullName evidence="1">Uncharacterized protein</fullName>
    </submittedName>
</protein>
<keyword evidence="2" id="KW-1185">Reference proteome</keyword>
<gene>
    <name evidence="1" type="ORF">I4F81_008600</name>
</gene>
<evidence type="ECO:0000313" key="1">
    <source>
        <dbReference type="EMBL" id="KAK1866080.1"/>
    </source>
</evidence>
<dbReference type="Proteomes" id="UP000798662">
    <property type="component" value="Chromosome 2"/>
</dbReference>